<dbReference type="PANTHER" id="PTHR32552:SF68">
    <property type="entry name" value="FERRICHROME OUTER MEMBRANE TRANSPORTER_PHAGE RECEPTOR"/>
    <property type="match status" value="1"/>
</dbReference>
<dbReference type="PROSITE" id="PS52016">
    <property type="entry name" value="TONB_DEPENDENT_REC_3"/>
    <property type="match status" value="1"/>
</dbReference>
<sequence length="813" mass="89032">MNQSKLYSLIFLMLFTLATVAVQAQTGKGTLKGKIITTEGKPADNVSVGLKNTPYGAVTGEDGTYVIKAPAGTYTLVASHIGRQPVETNVTVAAGGTANVNTITINLKNSSLQEVNVSGTKVNRFKRKQSENVAKMPLANLENAQSYTTISRELLTEENLFTVDDALKNAPGIQKMWDATGRGGDGGGYFVLRGFATQTALRNGVSGLVTNTIDAFNLERIEVIKGPSATLFGSTKVTYGGLINRVTKKPYENFGGEVSYFGGSYGLNRATIDVNTPLTKDKTVLFRLNSAYNNQGSFQDAGFNKGWSFAPSLSIKASNRLSFLFDAELFYSRNALNTIYFFPYGTNISQLGYTSADQLPIDYTKSYFSKDLNQRSVSTNYFGQMTYKISDHFISQTNYTYGRSFSNGFGPYFYLLPGNQIYRQDQSTQNSKQAITEVQQNFNGDFKIAGLRNRVVLGLDFTRINSDQHFLSDAFDIAPINSSTYDYGSFNAAGMTAVYDTSKNTFHYPVVSKSNTYSAYLSDVLNITDRLIASAAIRIDRFDYQGLEDASTGITSGGYKQTAFAPKFGLVYQLVKDKVSLFANYQNGFTNVTGQGYDLKPFKPEQANQIEGGVKFDVIDGLLSGTVSYYNIKVKDIVRPDTEHANFSKQDGTQVSRGLEAEVIANPLQGVNVVAGLAYNDSKLQNSTIDVEGLRPITAGSPFTANLWVSYRFQNPALKGLGVGVGGNYANANKVVNNRVTAIVNGKTVLTGETNVFTLPSYTVLNSTAFYDKGDYRIGLSVNNFTNQKWYTGYGTVNPQMLRQIIASFAFRF</sequence>
<dbReference type="Pfam" id="PF07715">
    <property type="entry name" value="Plug"/>
    <property type="match status" value="1"/>
</dbReference>
<evidence type="ECO:0000256" key="8">
    <source>
        <dbReference type="ARBA" id="ARBA00023065"/>
    </source>
</evidence>
<evidence type="ECO:0000256" key="12">
    <source>
        <dbReference type="PROSITE-ProRule" id="PRU01360"/>
    </source>
</evidence>
<dbReference type="GO" id="GO:0009279">
    <property type="term" value="C:cell outer membrane"/>
    <property type="evidence" value="ECO:0007669"/>
    <property type="project" value="UniProtKB-SubCell"/>
</dbReference>
<reference evidence="17 18" key="1">
    <citation type="submission" date="2018-04" db="EMBL/GenBank/DDBJ databases">
        <title>Genomic Encyclopedia of Archaeal and Bacterial Type Strains, Phase II (KMG-II): from individual species to whole genera.</title>
        <authorList>
            <person name="Goeker M."/>
        </authorList>
    </citation>
    <scope>NUCLEOTIDE SEQUENCE [LARGE SCALE GENOMIC DNA]</scope>
    <source>
        <strain evidence="17 18">DSM 26809</strain>
    </source>
</reference>
<evidence type="ECO:0000313" key="17">
    <source>
        <dbReference type="EMBL" id="PTQ99458.1"/>
    </source>
</evidence>
<evidence type="ECO:0000256" key="13">
    <source>
        <dbReference type="RuleBase" id="RU003357"/>
    </source>
</evidence>
<dbReference type="InterPro" id="IPR037066">
    <property type="entry name" value="Plug_dom_sf"/>
</dbReference>
<evidence type="ECO:0000256" key="7">
    <source>
        <dbReference type="ARBA" id="ARBA00023004"/>
    </source>
</evidence>
<dbReference type="Pfam" id="PF00593">
    <property type="entry name" value="TonB_dep_Rec_b-barrel"/>
    <property type="match status" value="1"/>
</dbReference>
<dbReference type="InterPro" id="IPR000531">
    <property type="entry name" value="Beta-barrel_TonB"/>
</dbReference>
<dbReference type="GO" id="GO:0030246">
    <property type="term" value="F:carbohydrate binding"/>
    <property type="evidence" value="ECO:0007669"/>
    <property type="project" value="InterPro"/>
</dbReference>
<comment type="caution">
    <text evidence="17">The sequence shown here is derived from an EMBL/GenBank/DDBJ whole genome shotgun (WGS) entry which is preliminary data.</text>
</comment>
<dbReference type="CDD" id="cd01347">
    <property type="entry name" value="ligand_gated_channel"/>
    <property type="match status" value="1"/>
</dbReference>
<keyword evidence="4" id="KW-0410">Iron transport</keyword>
<keyword evidence="9 13" id="KW-0798">TonB box</keyword>
<keyword evidence="6 14" id="KW-0732">Signal</keyword>
<feature type="chain" id="PRO_5015673166" evidence="14">
    <location>
        <begin position="25"/>
        <end position="813"/>
    </location>
</feature>
<evidence type="ECO:0000256" key="2">
    <source>
        <dbReference type="ARBA" id="ARBA00022448"/>
    </source>
</evidence>
<evidence type="ECO:0000313" key="18">
    <source>
        <dbReference type="Proteomes" id="UP000244168"/>
    </source>
</evidence>
<keyword evidence="5 12" id="KW-0812">Transmembrane</keyword>
<dbReference type="OrthoDB" id="9775095at2"/>
<comment type="similarity">
    <text evidence="12 13">Belongs to the TonB-dependent receptor family.</text>
</comment>
<keyword evidence="18" id="KW-1185">Reference proteome</keyword>
<proteinExistence type="inferred from homology"/>
<keyword evidence="8" id="KW-0406">Ion transport</keyword>
<dbReference type="InterPro" id="IPR012910">
    <property type="entry name" value="Plug_dom"/>
</dbReference>
<dbReference type="Gene3D" id="2.170.130.10">
    <property type="entry name" value="TonB-dependent receptor, plug domain"/>
    <property type="match status" value="1"/>
</dbReference>
<dbReference type="AlphaFoldDB" id="A0A2T5JCG7"/>
<evidence type="ECO:0000256" key="14">
    <source>
        <dbReference type="SAM" id="SignalP"/>
    </source>
</evidence>
<feature type="signal peptide" evidence="14">
    <location>
        <begin position="1"/>
        <end position="24"/>
    </location>
</feature>
<dbReference type="Pfam" id="PF13715">
    <property type="entry name" value="CarbopepD_reg_2"/>
    <property type="match status" value="1"/>
</dbReference>
<keyword evidence="2 12" id="KW-0813">Transport</keyword>
<keyword evidence="11 12" id="KW-0998">Cell outer membrane</keyword>
<keyword evidence="10 12" id="KW-0472">Membrane</keyword>
<dbReference type="Proteomes" id="UP000244168">
    <property type="component" value="Unassembled WGS sequence"/>
</dbReference>
<dbReference type="GO" id="GO:0015344">
    <property type="term" value="F:siderophore uptake transmembrane transporter activity"/>
    <property type="evidence" value="ECO:0007669"/>
    <property type="project" value="TreeGrafter"/>
</dbReference>
<dbReference type="Gene3D" id="2.60.40.1120">
    <property type="entry name" value="Carboxypeptidase-like, regulatory domain"/>
    <property type="match status" value="1"/>
</dbReference>
<keyword evidence="3 12" id="KW-1134">Transmembrane beta strand</keyword>
<comment type="subcellular location">
    <subcellularLocation>
        <location evidence="1 12">Cell outer membrane</location>
        <topology evidence="1 12">Multi-pass membrane protein</topology>
    </subcellularLocation>
</comment>
<evidence type="ECO:0000259" key="16">
    <source>
        <dbReference type="Pfam" id="PF07715"/>
    </source>
</evidence>
<dbReference type="InterPro" id="IPR036942">
    <property type="entry name" value="Beta-barrel_TonB_sf"/>
</dbReference>
<organism evidence="17 18">
    <name type="scientific">Mucilaginibacter yixingensis</name>
    <dbReference type="NCBI Taxonomy" id="1295612"/>
    <lineage>
        <taxon>Bacteria</taxon>
        <taxon>Pseudomonadati</taxon>
        <taxon>Bacteroidota</taxon>
        <taxon>Sphingobacteriia</taxon>
        <taxon>Sphingobacteriales</taxon>
        <taxon>Sphingobacteriaceae</taxon>
        <taxon>Mucilaginibacter</taxon>
    </lineage>
</organism>
<dbReference type="PANTHER" id="PTHR32552">
    <property type="entry name" value="FERRICHROME IRON RECEPTOR-RELATED"/>
    <property type="match status" value="1"/>
</dbReference>
<evidence type="ECO:0000256" key="9">
    <source>
        <dbReference type="ARBA" id="ARBA00023077"/>
    </source>
</evidence>
<evidence type="ECO:0000256" key="4">
    <source>
        <dbReference type="ARBA" id="ARBA00022496"/>
    </source>
</evidence>
<dbReference type="RefSeq" id="WP_107827385.1">
    <property type="nucleotide sequence ID" value="NZ_CP160205.1"/>
</dbReference>
<evidence type="ECO:0000259" key="15">
    <source>
        <dbReference type="Pfam" id="PF00593"/>
    </source>
</evidence>
<dbReference type="InterPro" id="IPR039426">
    <property type="entry name" value="TonB-dep_rcpt-like"/>
</dbReference>
<accession>A0A2T5JCG7</accession>
<evidence type="ECO:0000256" key="6">
    <source>
        <dbReference type="ARBA" id="ARBA00022729"/>
    </source>
</evidence>
<keyword evidence="7" id="KW-0408">Iron</keyword>
<evidence type="ECO:0000256" key="3">
    <source>
        <dbReference type="ARBA" id="ARBA00022452"/>
    </source>
</evidence>
<keyword evidence="17" id="KW-0675">Receptor</keyword>
<feature type="domain" description="TonB-dependent receptor-like beta-barrel" evidence="15">
    <location>
        <begin position="397"/>
        <end position="784"/>
    </location>
</feature>
<protein>
    <submittedName>
        <fullName evidence="17">Iron complex outermembrane receptor protein</fullName>
    </submittedName>
</protein>
<evidence type="ECO:0000256" key="5">
    <source>
        <dbReference type="ARBA" id="ARBA00022692"/>
    </source>
</evidence>
<dbReference type="EMBL" id="QAOQ01000002">
    <property type="protein sequence ID" value="PTQ99458.1"/>
    <property type="molecule type" value="Genomic_DNA"/>
</dbReference>
<dbReference type="InterPro" id="IPR013784">
    <property type="entry name" value="Carb-bd-like_fold"/>
</dbReference>
<dbReference type="SUPFAM" id="SSF49452">
    <property type="entry name" value="Starch-binding domain-like"/>
    <property type="match status" value="1"/>
</dbReference>
<dbReference type="SUPFAM" id="SSF56935">
    <property type="entry name" value="Porins"/>
    <property type="match status" value="1"/>
</dbReference>
<gene>
    <name evidence="17" type="ORF">C8P68_102282</name>
</gene>
<feature type="domain" description="TonB-dependent receptor plug" evidence="16">
    <location>
        <begin position="142"/>
        <end position="235"/>
    </location>
</feature>
<dbReference type="Gene3D" id="2.40.170.20">
    <property type="entry name" value="TonB-dependent receptor, beta-barrel domain"/>
    <property type="match status" value="1"/>
</dbReference>
<evidence type="ECO:0000256" key="10">
    <source>
        <dbReference type="ARBA" id="ARBA00023136"/>
    </source>
</evidence>
<evidence type="ECO:0000256" key="1">
    <source>
        <dbReference type="ARBA" id="ARBA00004571"/>
    </source>
</evidence>
<evidence type="ECO:0000256" key="11">
    <source>
        <dbReference type="ARBA" id="ARBA00023237"/>
    </source>
</evidence>
<name>A0A2T5JCG7_9SPHI</name>